<protein>
    <recommendedName>
        <fullName evidence="4">U1-type domain-containing protein</fullName>
    </recommendedName>
</protein>
<evidence type="ECO:0008006" key="4">
    <source>
        <dbReference type="Google" id="ProtNLM"/>
    </source>
</evidence>
<feature type="compositionally biased region" description="Basic and acidic residues" evidence="1">
    <location>
        <begin position="184"/>
        <end position="194"/>
    </location>
</feature>
<feature type="compositionally biased region" description="Basic and acidic residues" evidence="1">
    <location>
        <begin position="164"/>
        <end position="173"/>
    </location>
</feature>
<gene>
    <name evidence="2" type="ORF">CVLEPA_LOCUS30</name>
</gene>
<comment type="caution">
    <text evidence="2">The sequence shown here is derived from an EMBL/GenBank/DDBJ whole genome shotgun (WGS) entry which is preliminary data.</text>
</comment>
<keyword evidence="3" id="KW-1185">Reference proteome</keyword>
<dbReference type="Proteomes" id="UP001642483">
    <property type="component" value="Unassembled WGS sequence"/>
</dbReference>
<evidence type="ECO:0000313" key="3">
    <source>
        <dbReference type="Proteomes" id="UP001642483"/>
    </source>
</evidence>
<accession>A0ABP0EWP8</accession>
<name>A0ABP0EWP8_CLALP</name>
<feature type="region of interest" description="Disordered" evidence="1">
    <location>
        <begin position="36"/>
        <end position="56"/>
    </location>
</feature>
<sequence length="372" mass="41863">MASPCREKLFPVKNVVVADDSSSPVDDSDLDRDFHPWLSSSSSNDDMETIVSPSKLPKRIIERKRRKIPKNFHVTSPGYFETRQKEMRTYVQGFRSVQEGRDYGVKSKDLQRSNIGQAAIESMGEVGQDLSSACKNLSDSTAEAVAAREIVAKVMLERIDSSLERKSIEKESEQEMEEAAGQEVSERKEDKMVVDDDGLLVDGGQSDGLEGDAEENAAEEMQRKKPDSKRKANYKFSREGKDKCPLCDKYVKHLVKHLKGAKHKDEARAKEVVMSLDKRRRDNTAKSPEPKSPTFSWTACLKNFSGYLQSVYGGGKRLVDAEKQKSILQRIVSKCNFEDLQAFTLDTYQAKHVKLLEEGSCKPSTFIAHNPQ</sequence>
<feature type="region of interest" description="Disordered" evidence="1">
    <location>
        <begin position="164"/>
        <end position="236"/>
    </location>
</feature>
<dbReference type="EMBL" id="CAWYQH010000001">
    <property type="protein sequence ID" value="CAK8671001.1"/>
    <property type="molecule type" value="Genomic_DNA"/>
</dbReference>
<feature type="compositionally biased region" description="Acidic residues" evidence="1">
    <location>
        <begin position="209"/>
        <end position="218"/>
    </location>
</feature>
<evidence type="ECO:0000313" key="2">
    <source>
        <dbReference type="EMBL" id="CAK8671001.1"/>
    </source>
</evidence>
<proteinExistence type="predicted"/>
<organism evidence="2 3">
    <name type="scientific">Clavelina lepadiformis</name>
    <name type="common">Light-bulb sea squirt</name>
    <name type="synonym">Ascidia lepadiformis</name>
    <dbReference type="NCBI Taxonomy" id="159417"/>
    <lineage>
        <taxon>Eukaryota</taxon>
        <taxon>Metazoa</taxon>
        <taxon>Chordata</taxon>
        <taxon>Tunicata</taxon>
        <taxon>Ascidiacea</taxon>
        <taxon>Aplousobranchia</taxon>
        <taxon>Clavelinidae</taxon>
        <taxon>Clavelina</taxon>
    </lineage>
</organism>
<reference evidence="2 3" key="1">
    <citation type="submission" date="2024-02" db="EMBL/GenBank/DDBJ databases">
        <authorList>
            <person name="Daric V."/>
            <person name="Darras S."/>
        </authorList>
    </citation>
    <scope>NUCLEOTIDE SEQUENCE [LARGE SCALE GENOMIC DNA]</scope>
</reference>
<evidence type="ECO:0000256" key="1">
    <source>
        <dbReference type="SAM" id="MobiDB-lite"/>
    </source>
</evidence>